<reference evidence="1" key="1">
    <citation type="submission" date="2014-09" db="EMBL/GenBank/DDBJ databases">
        <authorList>
            <person name="Magalhaes I.L.F."/>
            <person name="Oliveira U."/>
            <person name="Santos F.R."/>
            <person name="Vidigal T.H.D.A."/>
            <person name="Brescovit A.D."/>
            <person name="Santos A.J."/>
        </authorList>
    </citation>
    <scope>NUCLEOTIDE SEQUENCE</scope>
    <source>
        <tissue evidence="1">Shoot tissue taken approximately 20 cm above the soil surface</tissue>
    </source>
</reference>
<evidence type="ECO:0000313" key="1">
    <source>
        <dbReference type="EMBL" id="JAE07233.1"/>
    </source>
</evidence>
<accession>A0A0A9FG48</accession>
<dbReference type="EMBL" id="GBRH01190663">
    <property type="protein sequence ID" value="JAE07233.1"/>
    <property type="molecule type" value="Transcribed_RNA"/>
</dbReference>
<reference evidence="1" key="2">
    <citation type="journal article" date="2015" name="Data Brief">
        <title>Shoot transcriptome of the giant reed, Arundo donax.</title>
        <authorList>
            <person name="Barrero R.A."/>
            <person name="Guerrero F.D."/>
            <person name="Moolhuijzen P."/>
            <person name="Goolsby J.A."/>
            <person name="Tidwell J."/>
            <person name="Bellgard S.E."/>
            <person name="Bellgard M.I."/>
        </authorList>
    </citation>
    <scope>NUCLEOTIDE SEQUENCE</scope>
    <source>
        <tissue evidence="1">Shoot tissue taken approximately 20 cm above the soil surface</tissue>
    </source>
</reference>
<protein>
    <submittedName>
        <fullName evidence="1">Uncharacterized protein</fullName>
    </submittedName>
</protein>
<organism evidence="1">
    <name type="scientific">Arundo donax</name>
    <name type="common">Giant reed</name>
    <name type="synonym">Donax arundinaceus</name>
    <dbReference type="NCBI Taxonomy" id="35708"/>
    <lineage>
        <taxon>Eukaryota</taxon>
        <taxon>Viridiplantae</taxon>
        <taxon>Streptophyta</taxon>
        <taxon>Embryophyta</taxon>
        <taxon>Tracheophyta</taxon>
        <taxon>Spermatophyta</taxon>
        <taxon>Magnoliopsida</taxon>
        <taxon>Liliopsida</taxon>
        <taxon>Poales</taxon>
        <taxon>Poaceae</taxon>
        <taxon>PACMAD clade</taxon>
        <taxon>Arundinoideae</taxon>
        <taxon>Arundineae</taxon>
        <taxon>Arundo</taxon>
    </lineage>
</organism>
<proteinExistence type="predicted"/>
<name>A0A0A9FG48_ARUDO</name>
<sequence>MYPCIGFSGKWCIRVSVSARYRYTYPYPCNLELSDLLNKKILSVHHITRIDRGKNISVALMLLVPATTGNFEQIWSNCQIDKKTTLKICKRTRKCSLVSEKLSCFLNSSKGVLY</sequence>
<dbReference type="AlphaFoldDB" id="A0A0A9FG48"/>